<evidence type="ECO:0000313" key="2">
    <source>
        <dbReference type="EMBL" id="CAH2100343.1"/>
    </source>
</evidence>
<gene>
    <name evidence="2" type="ORF">EEDITHA_LOCUS15221</name>
</gene>
<protein>
    <submittedName>
        <fullName evidence="2">Uncharacterized protein</fullName>
    </submittedName>
</protein>
<dbReference type="AlphaFoldDB" id="A0AAU9UMC5"/>
<feature type="chain" id="PRO_5043942150" evidence="1">
    <location>
        <begin position="20"/>
        <end position="88"/>
    </location>
</feature>
<keyword evidence="3" id="KW-1185">Reference proteome</keyword>
<name>A0AAU9UMC5_EUPED</name>
<evidence type="ECO:0000256" key="1">
    <source>
        <dbReference type="SAM" id="SignalP"/>
    </source>
</evidence>
<feature type="signal peptide" evidence="1">
    <location>
        <begin position="1"/>
        <end position="19"/>
    </location>
</feature>
<proteinExistence type="predicted"/>
<dbReference type="Proteomes" id="UP001153954">
    <property type="component" value="Unassembled WGS sequence"/>
</dbReference>
<organism evidence="2 3">
    <name type="scientific">Euphydryas editha</name>
    <name type="common">Edith's checkerspot</name>
    <dbReference type="NCBI Taxonomy" id="104508"/>
    <lineage>
        <taxon>Eukaryota</taxon>
        <taxon>Metazoa</taxon>
        <taxon>Ecdysozoa</taxon>
        <taxon>Arthropoda</taxon>
        <taxon>Hexapoda</taxon>
        <taxon>Insecta</taxon>
        <taxon>Pterygota</taxon>
        <taxon>Neoptera</taxon>
        <taxon>Endopterygota</taxon>
        <taxon>Lepidoptera</taxon>
        <taxon>Glossata</taxon>
        <taxon>Ditrysia</taxon>
        <taxon>Papilionoidea</taxon>
        <taxon>Nymphalidae</taxon>
        <taxon>Nymphalinae</taxon>
        <taxon>Euphydryas</taxon>
    </lineage>
</organism>
<dbReference type="EMBL" id="CAKOGL010000022">
    <property type="protein sequence ID" value="CAH2100343.1"/>
    <property type="molecule type" value="Genomic_DNA"/>
</dbReference>
<reference evidence="2" key="1">
    <citation type="submission" date="2022-03" db="EMBL/GenBank/DDBJ databases">
        <authorList>
            <person name="Tunstrom K."/>
        </authorList>
    </citation>
    <scope>NUCLEOTIDE SEQUENCE</scope>
</reference>
<comment type="caution">
    <text evidence="2">The sequence shown here is derived from an EMBL/GenBank/DDBJ whole genome shotgun (WGS) entry which is preliminary data.</text>
</comment>
<keyword evidence="1" id="KW-0732">Signal</keyword>
<accession>A0AAU9UMC5</accession>
<sequence>MNKIVFLLLVVCLCQSIDAFCALRYVESYTCPAPSCLMRGCEPYMSPCAKSYPCDGECECLKALMRFPEVEYPMPVFEYRPYCCGCTR</sequence>
<evidence type="ECO:0000313" key="3">
    <source>
        <dbReference type="Proteomes" id="UP001153954"/>
    </source>
</evidence>